<dbReference type="GO" id="GO:0003677">
    <property type="term" value="F:DNA binding"/>
    <property type="evidence" value="ECO:0007669"/>
    <property type="project" value="UniProtKB-KW"/>
</dbReference>
<keyword evidence="2" id="KW-0805">Transcription regulation</keyword>
<dbReference type="SUPFAM" id="SSF53850">
    <property type="entry name" value="Periplasmic binding protein-like II"/>
    <property type="match status" value="1"/>
</dbReference>
<dbReference type="GO" id="GO:0003700">
    <property type="term" value="F:DNA-binding transcription factor activity"/>
    <property type="evidence" value="ECO:0007669"/>
    <property type="project" value="InterPro"/>
</dbReference>
<proteinExistence type="inferred from homology"/>
<evidence type="ECO:0000313" key="7">
    <source>
        <dbReference type="Proteomes" id="UP000677218"/>
    </source>
</evidence>
<keyword evidence="3" id="KW-0238">DNA-binding</keyword>
<name>A0A916QJE4_9LACO</name>
<feature type="domain" description="HTH lysR-type" evidence="5">
    <location>
        <begin position="1"/>
        <end position="58"/>
    </location>
</feature>
<dbReference type="PANTHER" id="PTHR30419:SF28">
    <property type="entry name" value="HTH-TYPE TRANSCRIPTIONAL REGULATOR BSDA"/>
    <property type="match status" value="1"/>
</dbReference>
<dbReference type="InterPro" id="IPR036390">
    <property type="entry name" value="WH_DNA-bd_sf"/>
</dbReference>
<dbReference type="GO" id="GO:0005829">
    <property type="term" value="C:cytosol"/>
    <property type="evidence" value="ECO:0007669"/>
    <property type="project" value="TreeGrafter"/>
</dbReference>
<comment type="similarity">
    <text evidence="1">Belongs to the LysR transcriptional regulatory family.</text>
</comment>
<dbReference type="RefSeq" id="WP_212780382.1">
    <property type="nucleotide sequence ID" value="NZ_BMAY01000003.1"/>
</dbReference>
<dbReference type="PROSITE" id="PS50931">
    <property type="entry name" value="HTH_LYSR"/>
    <property type="match status" value="1"/>
</dbReference>
<evidence type="ECO:0000259" key="5">
    <source>
        <dbReference type="PROSITE" id="PS50931"/>
    </source>
</evidence>
<keyword evidence="7" id="KW-1185">Reference proteome</keyword>
<dbReference type="PANTHER" id="PTHR30419">
    <property type="entry name" value="HTH-TYPE TRANSCRIPTIONAL REGULATOR YBHD"/>
    <property type="match status" value="1"/>
</dbReference>
<comment type="caution">
    <text evidence="6">The sequence shown here is derived from an EMBL/GenBank/DDBJ whole genome shotgun (WGS) entry which is preliminary data.</text>
</comment>
<dbReference type="AlphaFoldDB" id="A0A916QJE4"/>
<dbReference type="CDD" id="cd05466">
    <property type="entry name" value="PBP2_LTTR_substrate"/>
    <property type="match status" value="1"/>
</dbReference>
<dbReference type="Gene3D" id="1.10.10.10">
    <property type="entry name" value="Winged helix-like DNA-binding domain superfamily/Winged helix DNA-binding domain"/>
    <property type="match status" value="1"/>
</dbReference>
<evidence type="ECO:0000256" key="3">
    <source>
        <dbReference type="ARBA" id="ARBA00023125"/>
    </source>
</evidence>
<organism evidence="6 7">
    <name type="scientific">Lactobacillus corticis</name>
    <dbReference type="NCBI Taxonomy" id="2201249"/>
    <lineage>
        <taxon>Bacteria</taxon>
        <taxon>Bacillati</taxon>
        <taxon>Bacillota</taxon>
        <taxon>Bacilli</taxon>
        <taxon>Lactobacillales</taxon>
        <taxon>Lactobacillaceae</taxon>
        <taxon>Lactobacillus</taxon>
    </lineage>
</organism>
<gene>
    <name evidence="6" type="primary">lysR_4</name>
    <name evidence="6" type="ORF">LCB40_05680</name>
</gene>
<dbReference type="Pfam" id="PF03466">
    <property type="entry name" value="LysR_substrate"/>
    <property type="match status" value="1"/>
</dbReference>
<dbReference type="SUPFAM" id="SSF46785">
    <property type="entry name" value="Winged helix' DNA-binding domain"/>
    <property type="match status" value="1"/>
</dbReference>
<dbReference type="Pfam" id="PF00126">
    <property type="entry name" value="HTH_1"/>
    <property type="match status" value="1"/>
</dbReference>
<evidence type="ECO:0000256" key="2">
    <source>
        <dbReference type="ARBA" id="ARBA00023015"/>
    </source>
</evidence>
<evidence type="ECO:0000256" key="1">
    <source>
        <dbReference type="ARBA" id="ARBA00009437"/>
    </source>
</evidence>
<dbReference type="Proteomes" id="UP000677218">
    <property type="component" value="Unassembled WGS sequence"/>
</dbReference>
<reference evidence="6" key="1">
    <citation type="submission" date="2020-08" db="EMBL/GenBank/DDBJ databases">
        <title>Taxonomic study for Lactobacillus species isolated from hardwood bark.</title>
        <authorList>
            <person name="Tohno M."/>
            <person name="Tanizawa Y."/>
        </authorList>
    </citation>
    <scope>NUCLEOTIDE SEQUENCE</scope>
    <source>
        <strain evidence="6">B40</strain>
    </source>
</reference>
<keyword evidence="4" id="KW-0804">Transcription</keyword>
<dbReference type="InterPro" id="IPR000847">
    <property type="entry name" value="LysR_HTH_N"/>
</dbReference>
<evidence type="ECO:0000256" key="4">
    <source>
        <dbReference type="ARBA" id="ARBA00023163"/>
    </source>
</evidence>
<dbReference type="FunFam" id="1.10.10.10:FF:000001">
    <property type="entry name" value="LysR family transcriptional regulator"/>
    <property type="match status" value="1"/>
</dbReference>
<dbReference type="EMBL" id="BMAY01000003">
    <property type="protein sequence ID" value="GFZ26688.1"/>
    <property type="molecule type" value="Genomic_DNA"/>
</dbReference>
<dbReference type="InterPro" id="IPR005119">
    <property type="entry name" value="LysR_subst-bd"/>
</dbReference>
<accession>A0A916QJE4</accession>
<dbReference type="InterPro" id="IPR050950">
    <property type="entry name" value="HTH-type_LysR_regulators"/>
</dbReference>
<dbReference type="Gene3D" id="3.40.190.10">
    <property type="entry name" value="Periplasmic binding protein-like II"/>
    <property type="match status" value="2"/>
</dbReference>
<evidence type="ECO:0000313" key="6">
    <source>
        <dbReference type="EMBL" id="GFZ26688.1"/>
    </source>
</evidence>
<protein>
    <submittedName>
        <fullName evidence="6">LysR family transcriptional regulator</fullName>
    </submittedName>
</protein>
<sequence length="298" mass="33814">MAHFNYLVFAKVVERGTFYQAAKELKVTPSAVSHSINQLEQNLGFPLLRRNRSGVELTQDGAAILPYVQEILNLEHNLEQEANNIRGLNSGVVRIGAFSSICINWLPEIIRNFKSRYPKIKVTIVQGTFNEIAEKARIGAIDLGFTALPVTQNLKVIPLINDPIYCITPKDFEPKNRKSITQADISGKNFILQQIDYDRDTKKVLDDYQVTQNSLTFSIDDQSILAMVESNLGLGVLPKLALNKIKGDVNVFDFDRKYERHIALVANKTQMLAPAPKKMMKLMQEYLTKRYGDELLWK</sequence>
<dbReference type="InterPro" id="IPR036388">
    <property type="entry name" value="WH-like_DNA-bd_sf"/>
</dbReference>